<evidence type="ECO:0000256" key="1">
    <source>
        <dbReference type="ARBA" id="ARBA00023157"/>
    </source>
</evidence>
<dbReference type="PANTHER" id="PTHR42852:SF13">
    <property type="entry name" value="PROTEIN DIPZ"/>
    <property type="match status" value="1"/>
</dbReference>
<proteinExistence type="predicted"/>
<comment type="caution">
    <text evidence="3">The sequence shown here is derived from an EMBL/GenBank/DDBJ whole genome shotgun (WGS) entry which is preliminary data.</text>
</comment>
<dbReference type="PROSITE" id="PS00194">
    <property type="entry name" value="THIOREDOXIN_1"/>
    <property type="match status" value="1"/>
</dbReference>
<dbReference type="OrthoDB" id="25753at2"/>
<keyword evidence="4" id="KW-1185">Reference proteome</keyword>
<dbReference type="InterPro" id="IPR050553">
    <property type="entry name" value="Thioredoxin_ResA/DsbE_sf"/>
</dbReference>
<feature type="domain" description="Thioredoxin" evidence="2">
    <location>
        <begin position="52"/>
        <end position="191"/>
    </location>
</feature>
<dbReference type="PROSITE" id="PS51352">
    <property type="entry name" value="THIOREDOXIN_2"/>
    <property type="match status" value="1"/>
</dbReference>
<dbReference type="GO" id="GO:0016209">
    <property type="term" value="F:antioxidant activity"/>
    <property type="evidence" value="ECO:0007669"/>
    <property type="project" value="InterPro"/>
</dbReference>
<dbReference type="PANTHER" id="PTHR42852">
    <property type="entry name" value="THIOL:DISULFIDE INTERCHANGE PROTEIN DSBE"/>
    <property type="match status" value="1"/>
</dbReference>
<dbReference type="InterPro" id="IPR036249">
    <property type="entry name" value="Thioredoxin-like_sf"/>
</dbReference>
<dbReference type="Proteomes" id="UP000242310">
    <property type="component" value="Unassembled WGS sequence"/>
</dbReference>
<evidence type="ECO:0000313" key="4">
    <source>
        <dbReference type="Proteomes" id="UP000242310"/>
    </source>
</evidence>
<reference evidence="3 4" key="1">
    <citation type="submission" date="2018-03" db="EMBL/GenBank/DDBJ databases">
        <title>Genomic Encyclopedia of Type Strains, Phase III (KMG-III): the genomes of soil and plant-associated and newly described type strains.</title>
        <authorList>
            <person name="Whitman W."/>
        </authorList>
    </citation>
    <scope>NUCLEOTIDE SEQUENCE [LARGE SCALE GENOMIC DNA]</scope>
    <source>
        <strain evidence="3 4">CGMCC 1.07653</strain>
    </source>
</reference>
<dbReference type="InterPro" id="IPR017937">
    <property type="entry name" value="Thioredoxin_CS"/>
</dbReference>
<organism evidence="3 4">
    <name type="scientific">Salsuginibacillus halophilus</name>
    <dbReference type="NCBI Taxonomy" id="517424"/>
    <lineage>
        <taxon>Bacteria</taxon>
        <taxon>Bacillati</taxon>
        <taxon>Bacillota</taxon>
        <taxon>Bacilli</taxon>
        <taxon>Bacillales</taxon>
        <taxon>Bacillaceae</taxon>
        <taxon>Salsuginibacillus</taxon>
    </lineage>
</organism>
<dbReference type="InterPro" id="IPR013766">
    <property type="entry name" value="Thioredoxin_domain"/>
</dbReference>
<evidence type="ECO:0000313" key="3">
    <source>
        <dbReference type="EMBL" id="PSL43219.1"/>
    </source>
</evidence>
<protein>
    <submittedName>
        <fullName evidence="3">Peroxiredoxin</fullName>
    </submittedName>
</protein>
<dbReference type="SUPFAM" id="SSF52833">
    <property type="entry name" value="Thioredoxin-like"/>
    <property type="match status" value="1"/>
</dbReference>
<dbReference type="RefSeq" id="WP_106589364.1">
    <property type="nucleotide sequence ID" value="NZ_PYAV01000011.1"/>
</dbReference>
<dbReference type="AlphaFoldDB" id="A0A2P8HAM4"/>
<sequence length="191" mass="21116">MNLKNILIGLLLAGMLSWTLIDAIDWGTEESTEQESGGAGDLAPVPEGEIGLDEGDYAPDFTLETLAGEEMSLYDVRGEKKVMLNFWATWCPPCRAEMPDMQEVYEEQDGIEIIAVNLTDSEPGVGQVEDFADDYGLTFPILLDHDVDVATNYDIQPVPTSYFIDTEGRVQHVALGAVNQAFMLQQFNDMD</sequence>
<keyword evidence="1" id="KW-1015">Disulfide bond</keyword>
<accession>A0A2P8HAM4</accession>
<dbReference type="EMBL" id="PYAV01000011">
    <property type="protein sequence ID" value="PSL43219.1"/>
    <property type="molecule type" value="Genomic_DNA"/>
</dbReference>
<dbReference type="Gene3D" id="3.40.30.10">
    <property type="entry name" value="Glutaredoxin"/>
    <property type="match status" value="1"/>
</dbReference>
<evidence type="ECO:0000259" key="2">
    <source>
        <dbReference type="PROSITE" id="PS51352"/>
    </source>
</evidence>
<name>A0A2P8HAM4_9BACI</name>
<gene>
    <name evidence="3" type="ORF">B0H94_11142</name>
</gene>
<dbReference type="CDD" id="cd02966">
    <property type="entry name" value="TlpA_like_family"/>
    <property type="match status" value="1"/>
</dbReference>
<dbReference type="InterPro" id="IPR000866">
    <property type="entry name" value="AhpC/TSA"/>
</dbReference>
<dbReference type="Pfam" id="PF00578">
    <property type="entry name" value="AhpC-TSA"/>
    <property type="match status" value="1"/>
</dbReference>
<dbReference type="GO" id="GO:0016491">
    <property type="term" value="F:oxidoreductase activity"/>
    <property type="evidence" value="ECO:0007669"/>
    <property type="project" value="InterPro"/>
</dbReference>